<protein>
    <recommendedName>
        <fullName evidence="4">Peptide chain release factor 1</fullName>
    </recommendedName>
</protein>
<evidence type="ECO:0000313" key="3">
    <source>
        <dbReference type="Proteomes" id="UP000282460"/>
    </source>
</evidence>
<dbReference type="Pfam" id="PF18844">
    <property type="entry name" value="baeRF_family2"/>
    <property type="match status" value="1"/>
</dbReference>
<dbReference type="EMBL" id="RCWJ01000001">
    <property type="protein sequence ID" value="RLQ86327.1"/>
    <property type="molecule type" value="Genomic_DNA"/>
</dbReference>
<evidence type="ECO:0000256" key="1">
    <source>
        <dbReference type="SAM" id="MobiDB-lite"/>
    </source>
</evidence>
<comment type="caution">
    <text evidence="2">The sequence shown here is derived from an EMBL/GenBank/DDBJ whole genome shotgun (WGS) entry which is preliminary data.</text>
</comment>
<dbReference type="OrthoDB" id="5179393at2"/>
<keyword evidence="3" id="KW-1185">Reference proteome</keyword>
<accession>A0A3L7J6K3</accession>
<dbReference type="InterPro" id="IPR040701">
    <property type="entry name" value="Bact_RF_family2"/>
</dbReference>
<gene>
    <name evidence="2" type="ORF">D9V28_05765</name>
</gene>
<proteinExistence type="predicted"/>
<sequence>MLDSQARKLAELWRREGKFSTVFIDANGLSDGPGQDAESRRRQVSDDLARAGAPERDLAAVESILAEPTGQGGPLARFLAVHDGEPVIDEVLAGPRAWPESTGYLSVPDLLPLVRYRQNDVVYLVVEASRGTAEIHAYRASHHTALHSESLEGRTDSLKKVQTGGWAHSRYQHHSEEIWKQNQSQLAGAVDELVRQLRPRFVLLAGDMRAVQLLTEELSPAAREISRPVPANVLAAGSSRSALELRVSEKLEEIRRQDQSAALDRLSAGDFENGAVGIGPVAHALQQSQADTILIDEAPADGRVLLALASEPWVATAPEEAMGAEVLEPVPALLALVRAAVLTESKIMFVDHGVLPRSADVAAVLRWPTGPAIPGTPRWQQEQDEASRAQTQANA</sequence>
<dbReference type="InterPro" id="IPR042226">
    <property type="entry name" value="eFR1_2_sf"/>
</dbReference>
<dbReference type="Gene3D" id="3.30.420.60">
    <property type="entry name" value="eRF1 domain 2"/>
    <property type="match status" value="1"/>
</dbReference>
<dbReference type="Proteomes" id="UP000282460">
    <property type="component" value="Unassembled WGS sequence"/>
</dbReference>
<reference evidence="2 3" key="1">
    <citation type="submission" date="2018-10" db="EMBL/GenBank/DDBJ databases">
        <authorList>
            <person name="Li J."/>
        </authorList>
    </citation>
    <scope>NUCLEOTIDE SEQUENCE [LARGE SCALE GENOMIC DNA]</scope>
    <source>
        <strain evidence="2 3">ZD1-4</strain>
    </source>
</reference>
<organism evidence="2 3">
    <name type="scientific">Mycetocola zhadangensis</name>
    <dbReference type="NCBI Taxonomy" id="1164595"/>
    <lineage>
        <taxon>Bacteria</taxon>
        <taxon>Bacillati</taxon>
        <taxon>Actinomycetota</taxon>
        <taxon>Actinomycetes</taxon>
        <taxon>Micrococcales</taxon>
        <taxon>Microbacteriaceae</taxon>
        <taxon>Mycetocola</taxon>
    </lineage>
</organism>
<evidence type="ECO:0000313" key="2">
    <source>
        <dbReference type="EMBL" id="RLQ86327.1"/>
    </source>
</evidence>
<evidence type="ECO:0008006" key="4">
    <source>
        <dbReference type="Google" id="ProtNLM"/>
    </source>
</evidence>
<feature type="region of interest" description="Disordered" evidence="1">
    <location>
        <begin position="372"/>
        <end position="395"/>
    </location>
</feature>
<name>A0A3L7J6K3_9MICO</name>
<dbReference type="AlphaFoldDB" id="A0A3L7J6K3"/>
<dbReference type="RefSeq" id="WP_147440918.1">
    <property type="nucleotide sequence ID" value="NZ_BMEK01000001.1"/>
</dbReference>